<keyword evidence="1" id="KW-0812">Transmembrane</keyword>
<evidence type="ECO:0000313" key="2">
    <source>
        <dbReference type="EMBL" id="MBB3931869.1"/>
    </source>
</evidence>
<evidence type="ECO:0000313" key="3">
    <source>
        <dbReference type="Proteomes" id="UP000553963"/>
    </source>
</evidence>
<protein>
    <submittedName>
        <fullName evidence="2">Uncharacterized protein</fullName>
    </submittedName>
</protein>
<evidence type="ECO:0000256" key="1">
    <source>
        <dbReference type="SAM" id="Phobius"/>
    </source>
</evidence>
<keyword evidence="1" id="KW-1133">Transmembrane helix</keyword>
<name>A0A840ANK0_9HYPH</name>
<accession>A0A840ANK0</accession>
<dbReference type="AlphaFoldDB" id="A0A840ANK0"/>
<keyword evidence="3" id="KW-1185">Reference proteome</keyword>
<feature type="transmembrane region" description="Helical" evidence="1">
    <location>
        <begin position="121"/>
        <end position="143"/>
    </location>
</feature>
<comment type="caution">
    <text evidence="2">The sequence shown here is derived from an EMBL/GenBank/DDBJ whole genome shotgun (WGS) entry which is preliminary data.</text>
</comment>
<feature type="transmembrane region" description="Helical" evidence="1">
    <location>
        <begin position="17"/>
        <end position="38"/>
    </location>
</feature>
<dbReference type="RefSeq" id="WP_210299933.1">
    <property type="nucleotide sequence ID" value="NZ_JACIDS010000003.1"/>
</dbReference>
<feature type="transmembrane region" description="Helical" evidence="1">
    <location>
        <begin position="59"/>
        <end position="76"/>
    </location>
</feature>
<dbReference type="Proteomes" id="UP000553963">
    <property type="component" value="Unassembled WGS sequence"/>
</dbReference>
<sequence length="158" mass="17270">MLESSIQALETGWENSWLWGVPLVVTTVVFHVLCLGLIDRGVTSVLERTGIGRPSLMRFVLVMGSVAFLATLLHGIEASIWGLAFVVLGAVPSVAPAMLYSLNALTSYGHDTIVLLGHWQLLGAIEALNGIMLFGLTTAFLFATLQRVWFLGRHRHEQ</sequence>
<reference evidence="2 3" key="1">
    <citation type="submission" date="2020-08" db="EMBL/GenBank/DDBJ databases">
        <title>Genomic Encyclopedia of Type Strains, Phase IV (KMG-IV): sequencing the most valuable type-strain genomes for metagenomic binning, comparative biology and taxonomic classification.</title>
        <authorList>
            <person name="Goeker M."/>
        </authorList>
    </citation>
    <scope>NUCLEOTIDE SEQUENCE [LARGE SCALE GENOMIC DNA]</scope>
    <source>
        <strain evidence="2 3">DSM 25966</strain>
    </source>
</reference>
<proteinExistence type="predicted"/>
<keyword evidence="1" id="KW-0472">Membrane</keyword>
<gene>
    <name evidence="2" type="ORF">GGR25_002919</name>
</gene>
<feature type="transmembrane region" description="Helical" evidence="1">
    <location>
        <begin position="82"/>
        <end position="100"/>
    </location>
</feature>
<organism evidence="2 3">
    <name type="scientific">Kaistia hirudinis</name>
    <dbReference type="NCBI Taxonomy" id="1293440"/>
    <lineage>
        <taxon>Bacteria</taxon>
        <taxon>Pseudomonadati</taxon>
        <taxon>Pseudomonadota</taxon>
        <taxon>Alphaproteobacteria</taxon>
        <taxon>Hyphomicrobiales</taxon>
        <taxon>Kaistiaceae</taxon>
        <taxon>Kaistia</taxon>
    </lineage>
</organism>
<dbReference type="EMBL" id="JACIDS010000003">
    <property type="protein sequence ID" value="MBB3931869.1"/>
    <property type="molecule type" value="Genomic_DNA"/>
</dbReference>